<dbReference type="EMBL" id="CP031188">
    <property type="protein sequence ID" value="AXG74769.1"/>
    <property type="molecule type" value="Genomic_DNA"/>
</dbReference>
<evidence type="ECO:0000313" key="4">
    <source>
        <dbReference type="Proteomes" id="UP000253951"/>
    </source>
</evidence>
<dbReference type="Proteomes" id="UP000253951">
    <property type="component" value="Chromosome"/>
</dbReference>
<evidence type="ECO:0000256" key="1">
    <source>
        <dbReference type="SAM" id="Coils"/>
    </source>
</evidence>
<gene>
    <name evidence="3" type="ORF">DVK85_11220</name>
</gene>
<sequence length="115" mass="13727">MKKSYIYIVVIMIAILGAYIYNLSTTTKRNEIEIIHMKQQERLKEVEAKLETARENFKLAEKQLQDSKNFKLLRTPNEKALQVKAATDIYNNWKEQVEYLENQRLMLKNILTKNY</sequence>
<keyword evidence="1" id="KW-0175">Coiled coil</keyword>
<keyword evidence="2" id="KW-1133">Transmembrane helix</keyword>
<evidence type="ECO:0000313" key="3">
    <source>
        <dbReference type="EMBL" id="AXG74769.1"/>
    </source>
</evidence>
<keyword evidence="2" id="KW-0472">Membrane</keyword>
<dbReference type="KEGG" id="fat:DVK85_11220"/>
<protein>
    <submittedName>
        <fullName evidence="3">Uncharacterized protein</fullName>
    </submittedName>
</protein>
<dbReference type="AlphaFoldDB" id="A0A345HDV9"/>
<feature type="coiled-coil region" evidence="1">
    <location>
        <begin position="29"/>
        <end position="103"/>
    </location>
</feature>
<name>A0A345HDV9_9FLAO</name>
<keyword evidence="4" id="KW-1185">Reference proteome</keyword>
<accession>A0A345HDV9</accession>
<keyword evidence="2" id="KW-0812">Transmembrane</keyword>
<organism evidence="3 4">
    <name type="scientific">Flavobacterium arcticum</name>
    <dbReference type="NCBI Taxonomy" id="1784713"/>
    <lineage>
        <taxon>Bacteria</taxon>
        <taxon>Pseudomonadati</taxon>
        <taxon>Bacteroidota</taxon>
        <taxon>Flavobacteriia</taxon>
        <taxon>Flavobacteriales</taxon>
        <taxon>Flavobacteriaceae</taxon>
        <taxon>Flavobacterium</taxon>
    </lineage>
</organism>
<feature type="transmembrane region" description="Helical" evidence="2">
    <location>
        <begin position="6"/>
        <end position="23"/>
    </location>
</feature>
<reference evidence="3 4" key="1">
    <citation type="submission" date="2018-07" db="EMBL/GenBank/DDBJ databases">
        <title>Complete genome sequence of Flavobacterium arcticum type strain SM1502T.</title>
        <authorList>
            <person name="Li Y."/>
            <person name="Li D.-D."/>
        </authorList>
    </citation>
    <scope>NUCLEOTIDE SEQUENCE [LARGE SCALE GENOMIC DNA]</scope>
    <source>
        <strain evidence="3 4">SM1502</strain>
    </source>
</reference>
<proteinExistence type="predicted"/>
<evidence type="ECO:0000256" key="2">
    <source>
        <dbReference type="SAM" id="Phobius"/>
    </source>
</evidence>
<dbReference type="RefSeq" id="WP_114678527.1">
    <property type="nucleotide sequence ID" value="NZ_CP031188.1"/>
</dbReference>